<sequence>MRITFEGEDFAKKELEKFFETFDLLTESERVPFVGFLESPYFNDEPRIALLYQRILDSWGQGSGRMNGRPLLQFVFGDLAEKKAKSLLRKFLKQLPDLLLTYMDHEEIRTNNLFGDRVRVMQLKKRVDSDLFQGSAARMEHTLAGRTPTLMQLQEYWWLYHQLYFYQYAQQYDKRDTQRLRNASLYLEDFYQLTSLRYYCEVLNRERIVGKEKGFESLTQSAGKFIDETSSRPIIAFYSMLARVLQFPKDPKIYERFKAYYREYCGELAKPDQLVMIKCVFNVCIRNYEAGNANGPEELIFWAKEGVVEGVFLFENSLSDKEYLNIAIAAGLAGELAFMKEFVEDYKAKMEEKIREQAYQMARIYLDFFGRDLPAVLERLYEYFPPQKSFDPIYTLRSKVFYILTYLMLCIENMEAPENEEDYDDAFESHMQAYRKYVDRASFLDEDRRAPYKKFYNVCQKVFNYTTGSPDRRTEANKAAILEMVTDEKALLGRGVLLAMIRELKTR</sequence>
<accession>A0A2D0N4D1</accession>
<dbReference type="Proteomes" id="UP000223913">
    <property type="component" value="Unassembled WGS sequence"/>
</dbReference>
<proteinExistence type="predicted"/>
<gene>
    <name evidence="1" type="ORF">CRP01_27975</name>
</gene>
<protein>
    <submittedName>
        <fullName evidence="1">Uncharacterized protein</fullName>
    </submittedName>
</protein>
<keyword evidence="2" id="KW-1185">Reference proteome</keyword>
<evidence type="ECO:0000313" key="2">
    <source>
        <dbReference type="Proteomes" id="UP000223913"/>
    </source>
</evidence>
<dbReference type="AlphaFoldDB" id="A0A2D0N4D1"/>
<dbReference type="EMBL" id="PDUD01000033">
    <property type="protein sequence ID" value="PHN03236.1"/>
    <property type="molecule type" value="Genomic_DNA"/>
</dbReference>
<evidence type="ECO:0000313" key="1">
    <source>
        <dbReference type="EMBL" id="PHN03236.1"/>
    </source>
</evidence>
<organism evidence="1 2">
    <name type="scientific">Flavilitoribacter nigricans (strain ATCC 23147 / DSM 23189 / NBRC 102662 / NCIMB 1420 / SS-2)</name>
    <name type="common">Lewinella nigricans</name>
    <dbReference type="NCBI Taxonomy" id="1122177"/>
    <lineage>
        <taxon>Bacteria</taxon>
        <taxon>Pseudomonadati</taxon>
        <taxon>Bacteroidota</taxon>
        <taxon>Saprospiria</taxon>
        <taxon>Saprospirales</taxon>
        <taxon>Lewinellaceae</taxon>
        <taxon>Flavilitoribacter</taxon>
    </lineage>
</organism>
<reference evidence="1 2" key="1">
    <citation type="submission" date="2017-10" db="EMBL/GenBank/DDBJ databases">
        <title>The draft genome sequence of Lewinella nigricans NBRC 102662.</title>
        <authorList>
            <person name="Wang K."/>
        </authorList>
    </citation>
    <scope>NUCLEOTIDE SEQUENCE [LARGE SCALE GENOMIC DNA]</scope>
    <source>
        <strain evidence="1 2">NBRC 102662</strain>
    </source>
</reference>
<name>A0A2D0N4D1_FLAN2</name>
<comment type="caution">
    <text evidence="1">The sequence shown here is derived from an EMBL/GenBank/DDBJ whole genome shotgun (WGS) entry which is preliminary data.</text>
</comment>
<dbReference type="RefSeq" id="WP_099153364.1">
    <property type="nucleotide sequence ID" value="NZ_PDUD01000033.1"/>
</dbReference>